<accession>A0A6B0V2G9</accession>
<evidence type="ECO:0000313" key="2">
    <source>
        <dbReference type="EMBL" id="MXU95921.1"/>
    </source>
</evidence>
<dbReference type="EMBL" id="GIFC01013838">
    <property type="protein sequence ID" value="MXU95921.1"/>
    <property type="molecule type" value="Transcribed_RNA"/>
</dbReference>
<feature type="compositionally biased region" description="Basic and acidic residues" evidence="1">
    <location>
        <begin position="149"/>
        <end position="159"/>
    </location>
</feature>
<dbReference type="AlphaFoldDB" id="A0A6B0V2G9"/>
<sequence length="199" mass="21088">MWIHLGVGGRWLVQVVVDVGVHGGEVGVAQNLPFLVVADVDGPLYALRISWGRFHRQHVVVVSFRVGGRRWVEVYPGPAQGPHGAVVRGPGPQGHRAHHNGQVHRQVVGSGDLEGDPDGVLYVDEAAVGDGGGHGRDLEQLGVPVGRAARLDGHPRDNGELAVPRPGLATRQERLRLVQGGVGNHRAARQVLEVGGDGD</sequence>
<organism evidence="2">
    <name type="scientific">Ixodes ricinus</name>
    <name type="common">Common tick</name>
    <name type="synonym">Acarus ricinus</name>
    <dbReference type="NCBI Taxonomy" id="34613"/>
    <lineage>
        <taxon>Eukaryota</taxon>
        <taxon>Metazoa</taxon>
        <taxon>Ecdysozoa</taxon>
        <taxon>Arthropoda</taxon>
        <taxon>Chelicerata</taxon>
        <taxon>Arachnida</taxon>
        <taxon>Acari</taxon>
        <taxon>Parasitiformes</taxon>
        <taxon>Ixodida</taxon>
        <taxon>Ixodoidea</taxon>
        <taxon>Ixodidae</taxon>
        <taxon>Ixodinae</taxon>
        <taxon>Ixodes</taxon>
    </lineage>
</organism>
<feature type="region of interest" description="Disordered" evidence="1">
    <location>
        <begin position="149"/>
        <end position="168"/>
    </location>
</feature>
<evidence type="ECO:0000256" key="1">
    <source>
        <dbReference type="SAM" id="MobiDB-lite"/>
    </source>
</evidence>
<protein>
    <submittedName>
        <fullName evidence="2">Putative secreted protein</fullName>
    </submittedName>
</protein>
<reference evidence="2" key="1">
    <citation type="submission" date="2019-12" db="EMBL/GenBank/DDBJ databases">
        <title>An insight into the sialome of adult female Ixodes ricinus ticks feeding for 6 days.</title>
        <authorList>
            <person name="Perner J."/>
            <person name="Ribeiro J.M.C."/>
        </authorList>
    </citation>
    <scope>NUCLEOTIDE SEQUENCE</scope>
    <source>
        <strain evidence="2">Semi-engorged</strain>
        <tissue evidence="2">Salivary glands</tissue>
    </source>
</reference>
<proteinExistence type="predicted"/>
<name>A0A6B0V2G9_IXORI</name>